<sequence>MQPADGQQVAYGHPWVASFTVFFKVAAIIVYIICGLFSNSFVTNYVIVVVLLMLDFWTTKNVAGRLLVGLRWWNEVTDEGSNWRFETLEEGQRAINSKDSACFWWTLYVVPVVWLALGIIAIVRLKIDYLLVVVVAVVLSGANVVGYTKCSKQASAQLRSYATQAVTSGLTAAIARV</sequence>
<evidence type="ECO:0000256" key="1">
    <source>
        <dbReference type="ARBA" id="ARBA00004141"/>
    </source>
</evidence>
<evidence type="ECO:0000256" key="6">
    <source>
        <dbReference type="RuleBase" id="RU361206"/>
    </source>
</evidence>
<dbReference type="Pfam" id="PF05832">
    <property type="entry name" value="DUF846"/>
    <property type="match status" value="1"/>
</dbReference>
<dbReference type="EMBL" id="CAUYUE010000003">
    <property type="protein sequence ID" value="CAK0754422.1"/>
    <property type="molecule type" value="Genomic_DNA"/>
</dbReference>
<evidence type="ECO:0000313" key="7">
    <source>
        <dbReference type="EMBL" id="CAK0754422.1"/>
    </source>
</evidence>
<evidence type="ECO:0000256" key="3">
    <source>
        <dbReference type="ARBA" id="ARBA00022692"/>
    </source>
</evidence>
<reference evidence="7 8" key="1">
    <citation type="submission" date="2023-10" db="EMBL/GenBank/DDBJ databases">
        <authorList>
            <person name="Maclean D."/>
            <person name="Macfadyen A."/>
        </authorList>
    </citation>
    <scope>NUCLEOTIDE SEQUENCE [LARGE SCALE GENOMIC DNA]</scope>
</reference>
<comment type="subcellular location">
    <subcellularLocation>
        <location evidence="6">Golgi apparatus membrane</location>
        <topology evidence="6">Multi-pass membrane protein</topology>
    </subcellularLocation>
    <subcellularLocation>
        <location evidence="1">Membrane</location>
        <topology evidence="1">Multi-pass membrane protein</topology>
    </subcellularLocation>
</comment>
<dbReference type="PANTHER" id="PTHR13019:SF7">
    <property type="entry name" value="GOLGI APPARATUS MEMBRANE PROTEIN TVP23"/>
    <property type="match status" value="1"/>
</dbReference>
<dbReference type="GO" id="GO:0009306">
    <property type="term" value="P:protein secretion"/>
    <property type="evidence" value="ECO:0007669"/>
    <property type="project" value="TreeGrafter"/>
</dbReference>
<comment type="caution">
    <text evidence="7">The sequence shown here is derived from an EMBL/GenBank/DDBJ whole genome shotgun (WGS) entry which is preliminary data.</text>
</comment>
<keyword evidence="3 6" id="KW-0812">Transmembrane</keyword>
<keyword evidence="4 6" id="KW-1133">Transmembrane helix</keyword>
<organism evidence="7 8">
    <name type="scientific">Coccomyxa viridis</name>
    <dbReference type="NCBI Taxonomy" id="1274662"/>
    <lineage>
        <taxon>Eukaryota</taxon>
        <taxon>Viridiplantae</taxon>
        <taxon>Chlorophyta</taxon>
        <taxon>core chlorophytes</taxon>
        <taxon>Trebouxiophyceae</taxon>
        <taxon>Trebouxiophyceae incertae sedis</taxon>
        <taxon>Coccomyxaceae</taxon>
        <taxon>Coccomyxa</taxon>
    </lineage>
</organism>
<feature type="transmembrane region" description="Helical" evidence="6">
    <location>
        <begin position="103"/>
        <end position="122"/>
    </location>
</feature>
<evidence type="ECO:0000256" key="5">
    <source>
        <dbReference type="ARBA" id="ARBA00023136"/>
    </source>
</evidence>
<dbReference type="GO" id="GO:0000139">
    <property type="term" value="C:Golgi membrane"/>
    <property type="evidence" value="ECO:0007669"/>
    <property type="project" value="UniProtKB-SubCell"/>
</dbReference>
<dbReference type="AlphaFoldDB" id="A0AAV1HWH6"/>
<comment type="function">
    <text evidence="6">Golgi membrane protein involved in vesicular trafficking.</text>
</comment>
<dbReference type="GO" id="GO:0016192">
    <property type="term" value="P:vesicle-mediated transport"/>
    <property type="evidence" value="ECO:0007669"/>
    <property type="project" value="TreeGrafter"/>
</dbReference>
<gene>
    <name evidence="7" type="ORF">CVIRNUC_002296</name>
</gene>
<proteinExistence type="inferred from homology"/>
<keyword evidence="6" id="KW-0333">Golgi apparatus</keyword>
<evidence type="ECO:0000256" key="2">
    <source>
        <dbReference type="ARBA" id="ARBA00005467"/>
    </source>
</evidence>
<dbReference type="InterPro" id="IPR008564">
    <property type="entry name" value="TVP23-like"/>
</dbReference>
<evidence type="ECO:0000313" key="8">
    <source>
        <dbReference type="Proteomes" id="UP001314263"/>
    </source>
</evidence>
<protein>
    <recommendedName>
        <fullName evidence="6">Golgi apparatus membrane protein TVP23</fullName>
    </recommendedName>
</protein>
<dbReference type="Proteomes" id="UP001314263">
    <property type="component" value="Unassembled WGS sequence"/>
</dbReference>
<keyword evidence="5 6" id="KW-0472">Membrane</keyword>
<dbReference type="PANTHER" id="PTHR13019">
    <property type="entry name" value="GOLGI APPARATUS MEMBRANE PROTEIN TVP23"/>
    <property type="match status" value="1"/>
</dbReference>
<feature type="transmembrane region" description="Helical" evidence="6">
    <location>
        <begin position="15"/>
        <end position="34"/>
    </location>
</feature>
<comment type="similarity">
    <text evidence="2 6">Belongs to the TVP23 family.</text>
</comment>
<accession>A0AAV1HWH6</accession>
<keyword evidence="8" id="KW-1185">Reference proteome</keyword>
<name>A0AAV1HWH6_9CHLO</name>
<evidence type="ECO:0000256" key="4">
    <source>
        <dbReference type="ARBA" id="ARBA00022989"/>
    </source>
</evidence>
<feature type="transmembrane region" description="Helical" evidence="6">
    <location>
        <begin position="129"/>
        <end position="148"/>
    </location>
</feature>